<name>A0ABR2EB43_9ROSI</name>
<gene>
    <name evidence="1" type="ORF">V6N12_030974</name>
</gene>
<reference evidence="1 2" key="1">
    <citation type="journal article" date="2024" name="G3 (Bethesda)">
        <title>Genome assembly of Hibiscus sabdariffa L. provides insights into metabolisms of medicinal natural products.</title>
        <authorList>
            <person name="Kim T."/>
        </authorList>
    </citation>
    <scope>NUCLEOTIDE SEQUENCE [LARGE SCALE GENOMIC DNA]</scope>
    <source>
        <strain evidence="1">TK-2024</strain>
        <tissue evidence="1">Old leaves</tissue>
    </source>
</reference>
<evidence type="ECO:0000313" key="2">
    <source>
        <dbReference type="Proteomes" id="UP001472677"/>
    </source>
</evidence>
<accession>A0ABR2EB43</accession>
<comment type="caution">
    <text evidence="1">The sequence shown here is derived from an EMBL/GenBank/DDBJ whole genome shotgun (WGS) entry which is preliminary data.</text>
</comment>
<evidence type="ECO:0000313" key="1">
    <source>
        <dbReference type="EMBL" id="KAK8553995.1"/>
    </source>
</evidence>
<dbReference type="EMBL" id="JBBPBM010000019">
    <property type="protein sequence ID" value="KAK8553995.1"/>
    <property type="molecule type" value="Genomic_DNA"/>
</dbReference>
<protein>
    <submittedName>
        <fullName evidence="1">Uncharacterized protein</fullName>
    </submittedName>
</protein>
<dbReference type="Proteomes" id="UP001472677">
    <property type="component" value="Unassembled WGS sequence"/>
</dbReference>
<sequence length="116" mass="13304">MWLPRVVDWTEQDYVLDCLRFEFRCLGYWFTHGPVTILNAWCCIGAWMRDLNSMSEESVSVREEERSDWEDAIGQDNHVVESRDAGAFDVLVPTVWDVEQLVDGVMNCDGPLCGGL</sequence>
<keyword evidence="2" id="KW-1185">Reference proteome</keyword>
<organism evidence="1 2">
    <name type="scientific">Hibiscus sabdariffa</name>
    <name type="common">roselle</name>
    <dbReference type="NCBI Taxonomy" id="183260"/>
    <lineage>
        <taxon>Eukaryota</taxon>
        <taxon>Viridiplantae</taxon>
        <taxon>Streptophyta</taxon>
        <taxon>Embryophyta</taxon>
        <taxon>Tracheophyta</taxon>
        <taxon>Spermatophyta</taxon>
        <taxon>Magnoliopsida</taxon>
        <taxon>eudicotyledons</taxon>
        <taxon>Gunneridae</taxon>
        <taxon>Pentapetalae</taxon>
        <taxon>rosids</taxon>
        <taxon>malvids</taxon>
        <taxon>Malvales</taxon>
        <taxon>Malvaceae</taxon>
        <taxon>Malvoideae</taxon>
        <taxon>Hibiscus</taxon>
    </lineage>
</organism>
<proteinExistence type="predicted"/>